<accession>A0A396RSG0</accession>
<dbReference type="OrthoDB" id="9798754at2"/>
<name>A0A396RSG0_9SPHN</name>
<evidence type="ECO:0000256" key="1">
    <source>
        <dbReference type="SAM" id="MobiDB-lite"/>
    </source>
</evidence>
<evidence type="ECO:0000313" key="4">
    <source>
        <dbReference type="Proteomes" id="UP000266693"/>
    </source>
</evidence>
<dbReference type="InterPro" id="IPR007569">
    <property type="entry name" value="DUF559"/>
</dbReference>
<keyword evidence="3" id="KW-0255">Endonuclease</keyword>
<evidence type="ECO:0000313" key="3">
    <source>
        <dbReference type="EMBL" id="RHW18282.1"/>
    </source>
</evidence>
<keyword evidence="3" id="KW-0540">Nuclease</keyword>
<keyword evidence="3" id="KW-0378">Hydrolase</keyword>
<protein>
    <submittedName>
        <fullName evidence="3">Endonuclease domain-containing protein</fullName>
    </submittedName>
</protein>
<dbReference type="Gene3D" id="3.40.960.10">
    <property type="entry name" value="VSR Endonuclease"/>
    <property type="match status" value="1"/>
</dbReference>
<dbReference type="CDD" id="cd01038">
    <property type="entry name" value="Endonuclease_DUF559"/>
    <property type="match status" value="1"/>
</dbReference>
<feature type="region of interest" description="Disordered" evidence="1">
    <location>
        <begin position="117"/>
        <end position="154"/>
    </location>
</feature>
<feature type="domain" description="DUF559" evidence="2">
    <location>
        <begin position="8"/>
        <end position="109"/>
    </location>
</feature>
<sequence>MKRVPAHMTANARALRNAPTEAERLIWRRLSRFRPKFTRQLSVGPYIVDLANREARLAVEFDGSQHLEAGDYDAQRTAFLEGQGWTVIRFWNGDVYENPDGVGEAILQKAAECLGGTHPHPLPFREGRKRVPRSRSATPLPGKGGAGGGSATGG</sequence>
<dbReference type="Proteomes" id="UP000266693">
    <property type="component" value="Unassembled WGS sequence"/>
</dbReference>
<organism evidence="3 4">
    <name type="scientific">Sphingomonas gilva</name>
    <dbReference type="NCBI Taxonomy" id="2305907"/>
    <lineage>
        <taxon>Bacteria</taxon>
        <taxon>Pseudomonadati</taxon>
        <taxon>Pseudomonadota</taxon>
        <taxon>Alphaproteobacteria</taxon>
        <taxon>Sphingomonadales</taxon>
        <taxon>Sphingomonadaceae</taxon>
        <taxon>Sphingomonas</taxon>
    </lineage>
</organism>
<feature type="compositionally biased region" description="Gly residues" evidence="1">
    <location>
        <begin position="142"/>
        <end position="154"/>
    </location>
</feature>
<gene>
    <name evidence="3" type="ORF">D1610_07370</name>
</gene>
<dbReference type="RefSeq" id="WP_118863471.1">
    <property type="nucleotide sequence ID" value="NZ_QWLV01000002.1"/>
</dbReference>
<keyword evidence="4" id="KW-1185">Reference proteome</keyword>
<dbReference type="InterPro" id="IPR047216">
    <property type="entry name" value="Endonuclease_DUF559_bact"/>
</dbReference>
<dbReference type="Pfam" id="PF04480">
    <property type="entry name" value="DUF559"/>
    <property type="match status" value="1"/>
</dbReference>
<dbReference type="SUPFAM" id="SSF52980">
    <property type="entry name" value="Restriction endonuclease-like"/>
    <property type="match status" value="1"/>
</dbReference>
<proteinExistence type="predicted"/>
<dbReference type="EMBL" id="QWLV01000002">
    <property type="protein sequence ID" value="RHW18282.1"/>
    <property type="molecule type" value="Genomic_DNA"/>
</dbReference>
<dbReference type="GO" id="GO:0004519">
    <property type="term" value="F:endonuclease activity"/>
    <property type="evidence" value="ECO:0007669"/>
    <property type="project" value="UniProtKB-KW"/>
</dbReference>
<dbReference type="AlphaFoldDB" id="A0A396RSG0"/>
<dbReference type="PANTHER" id="PTHR38590:SF1">
    <property type="entry name" value="BLL0828 PROTEIN"/>
    <property type="match status" value="1"/>
</dbReference>
<comment type="caution">
    <text evidence="3">The sequence shown here is derived from an EMBL/GenBank/DDBJ whole genome shotgun (WGS) entry which is preliminary data.</text>
</comment>
<dbReference type="PANTHER" id="PTHR38590">
    <property type="entry name" value="BLL0828 PROTEIN"/>
    <property type="match status" value="1"/>
</dbReference>
<evidence type="ECO:0000259" key="2">
    <source>
        <dbReference type="Pfam" id="PF04480"/>
    </source>
</evidence>
<dbReference type="InterPro" id="IPR011335">
    <property type="entry name" value="Restrct_endonuc-II-like"/>
</dbReference>
<reference evidence="3 4" key="1">
    <citation type="submission" date="2018-08" db="EMBL/GenBank/DDBJ databases">
        <title>The multiple taxonomic identification of Sphingomonas gilva.</title>
        <authorList>
            <person name="Zhu D."/>
            <person name="Zheng S."/>
        </authorList>
    </citation>
    <scope>NUCLEOTIDE SEQUENCE [LARGE SCALE GENOMIC DNA]</scope>
    <source>
        <strain evidence="3 4">ZDH117</strain>
    </source>
</reference>